<comment type="caution">
    <text evidence="3">The sequence shown here is derived from an EMBL/GenBank/DDBJ whole genome shotgun (WGS) entry which is preliminary data.</text>
</comment>
<keyword evidence="1" id="KW-0611">Plant defense</keyword>
<reference evidence="3 4" key="1">
    <citation type="submission" date="2024-01" db="EMBL/GenBank/DDBJ databases">
        <title>The genomes of 5 underutilized Papilionoideae crops provide insights into root nodulation and disease resistanc.</title>
        <authorList>
            <person name="Yuan L."/>
        </authorList>
    </citation>
    <scope>NUCLEOTIDE SEQUENCE [LARGE SCALE GENOMIC DNA]</scope>
    <source>
        <strain evidence="3">ZHUSHIDOU_FW_LH</strain>
        <tissue evidence="3">Leaf</tissue>
    </source>
</reference>
<dbReference type="Pfam" id="PF00931">
    <property type="entry name" value="NB-ARC"/>
    <property type="match status" value="1"/>
</dbReference>
<dbReference type="AlphaFoldDB" id="A0AAN9E7G7"/>
<dbReference type="SUPFAM" id="SSF52540">
    <property type="entry name" value="P-loop containing nucleoside triphosphate hydrolases"/>
    <property type="match status" value="1"/>
</dbReference>
<dbReference type="GO" id="GO:0043531">
    <property type="term" value="F:ADP binding"/>
    <property type="evidence" value="ECO:0007669"/>
    <property type="project" value="InterPro"/>
</dbReference>
<keyword evidence="4" id="KW-1185">Reference proteome</keyword>
<evidence type="ECO:0000256" key="1">
    <source>
        <dbReference type="ARBA" id="ARBA00022821"/>
    </source>
</evidence>
<dbReference type="InterPro" id="IPR027417">
    <property type="entry name" value="P-loop_NTPase"/>
</dbReference>
<dbReference type="PANTHER" id="PTHR36766">
    <property type="entry name" value="PLANT BROAD-SPECTRUM MILDEW RESISTANCE PROTEIN RPW8"/>
    <property type="match status" value="1"/>
</dbReference>
<proteinExistence type="predicted"/>
<dbReference type="EMBL" id="JAYWIO010000008">
    <property type="protein sequence ID" value="KAK7244597.1"/>
    <property type="molecule type" value="Genomic_DNA"/>
</dbReference>
<dbReference type="PRINTS" id="PR00364">
    <property type="entry name" value="DISEASERSIST"/>
</dbReference>
<gene>
    <name evidence="3" type="ORF">RIF29_39421</name>
</gene>
<feature type="domain" description="NB-ARC" evidence="2">
    <location>
        <begin position="14"/>
        <end position="114"/>
    </location>
</feature>
<dbReference type="PANTHER" id="PTHR36766:SF40">
    <property type="entry name" value="DISEASE RESISTANCE PROTEIN RGA3"/>
    <property type="match status" value="1"/>
</dbReference>
<dbReference type="GO" id="GO:0006952">
    <property type="term" value="P:defense response"/>
    <property type="evidence" value="ECO:0007669"/>
    <property type="project" value="UniProtKB-KW"/>
</dbReference>
<dbReference type="Gene3D" id="3.40.50.300">
    <property type="entry name" value="P-loop containing nucleotide triphosphate hydrolases"/>
    <property type="match status" value="1"/>
</dbReference>
<evidence type="ECO:0000313" key="4">
    <source>
        <dbReference type="Proteomes" id="UP001372338"/>
    </source>
</evidence>
<organism evidence="3 4">
    <name type="scientific">Crotalaria pallida</name>
    <name type="common">Smooth rattlebox</name>
    <name type="synonym">Crotalaria striata</name>
    <dbReference type="NCBI Taxonomy" id="3830"/>
    <lineage>
        <taxon>Eukaryota</taxon>
        <taxon>Viridiplantae</taxon>
        <taxon>Streptophyta</taxon>
        <taxon>Embryophyta</taxon>
        <taxon>Tracheophyta</taxon>
        <taxon>Spermatophyta</taxon>
        <taxon>Magnoliopsida</taxon>
        <taxon>eudicotyledons</taxon>
        <taxon>Gunneridae</taxon>
        <taxon>Pentapetalae</taxon>
        <taxon>rosids</taxon>
        <taxon>fabids</taxon>
        <taxon>Fabales</taxon>
        <taxon>Fabaceae</taxon>
        <taxon>Papilionoideae</taxon>
        <taxon>50 kb inversion clade</taxon>
        <taxon>genistoids sensu lato</taxon>
        <taxon>core genistoids</taxon>
        <taxon>Crotalarieae</taxon>
        <taxon>Crotalaria</taxon>
    </lineage>
</organism>
<sequence length="319" mass="36045">MEHHDDSNCDDPRFSIIPIVGMEGVGKTTLAQLVFNDRIIRISFPLRMWVCVSNDFDINEVISDCLINSVDTRHAIIEQQANYLRNKLAMKKFLLVLDGVSDEHLFEENEVQLPPSLQTIESKKSLRSFCLKDMRKVTVMKLAIIVHALHGEQIARHVNKRILYRGWSLLFGLGKTGTGKKWSKTGTGKTGTGIDNIVFGIIDPDEGQPTKIVVTQESVLAKAKFEHGLKPFPAFTVSFPLGPWLLGLLIEVQTLLLFNHIGFISTDCLSIQLPLNPNNLLQHNQYLQPHLLNPNHAPNWADEFPDSHHSTTILCFLYY</sequence>
<evidence type="ECO:0000313" key="3">
    <source>
        <dbReference type="EMBL" id="KAK7244597.1"/>
    </source>
</evidence>
<name>A0AAN9E7G7_CROPI</name>
<dbReference type="Proteomes" id="UP001372338">
    <property type="component" value="Unassembled WGS sequence"/>
</dbReference>
<protein>
    <recommendedName>
        <fullName evidence="2">NB-ARC domain-containing protein</fullName>
    </recommendedName>
</protein>
<accession>A0AAN9E7G7</accession>
<evidence type="ECO:0000259" key="2">
    <source>
        <dbReference type="Pfam" id="PF00931"/>
    </source>
</evidence>
<dbReference type="InterPro" id="IPR002182">
    <property type="entry name" value="NB-ARC"/>
</dbReference>